<dbReference type="InterPro" id="IPR021130">
    <property type="entry name" value="PRib-ATP_PPHydrolase-like"/>
</dbReference>
<dbReference type="FunFam" id="1.10.287.1080:FF:000002">
    <property type="entry name" value="Histidine biosynthesis bifunctional protein HisIE"/>
    <property type="match status" value="1"/>
</dbReference>
<keyword evidence="9 11" id="KW-0067">ATP-binding</keyword>
<dbReference type="RefSeq" id="WP_215337573.1">
    <property type="nucleotide sequence ID" value="NZ_JAGSGD010000001.1"/>
</dbReference>
<dbReference type="NCBIfam" id="TIGR03188">
    <property type="entry name" value="histidine_hisI"/>
    <property type="match status" value="1"/>
</dbReference>
<evidence type="ECO:0000256" key="5">
    <source>
        <dbReference type="ARBA" id="ARBA00013336"/>
    </source>
</evidence>
<dbReference type="GO" id="GO:0005737">
    <property type="term" value="C:cytoplasm"/>
    <property type="evidence" value="ECO:0007669"/>
    <property type="project" value="UniProtKB-SubCell"/>
</dbReference>
<name>A0A941HUT4_9CAUL</name>
<dbReference type="EC" id="3.6.1.31" evidence="4 11"/>
<dbReference type="Gene3D" id="1.10.287.1080">
    <property type="entry name" value="MazG-like"/>
    <property type="match status" value="1"/>
</dbReference>
<proteinExistence type="inferred from homology"/>
<keyword evidence="7 11" id="KW-0547">Nucleotide-binding</keyword>
<dbReference type="NCBIfam" id="NF001611">
    <property type="entry name" value="PRK00400.1-3"/>
    <property type="match status" value="1"/>
</dbReference>
<dbReference type="Pfam" id="PF01503">
    <property type="entry name" value="PRA-PH"/>
    <property type="match status" value="1"/>
</dbReference>
<dbReference type="GO" id="GO:0005524">
    <property type="term" value="F:ATP binding"/>
    <property type="evidence" value="ECO:0007669"/>
    <property type="project" value="UniProtKB-KW"/>
</dbReference>
<comment type="caution">
    <text evidence="12">The sequence shown here is derived from an EMBL/GenBank/DDBJ whole genome shotgun (WGS) entry which is preliminary data.</text>
</comment>
<comment type="pathway">
    <text evidence="2 11">Amino-acid biosynthesis; L-histidine biosynthesis; L-histidine from 5-phospho-alpha-D-ribose 1-diphosphate: step 2/9.</text>
</comment>
<protein>
    <recommendedName>
        <fullName evidence="5 11">Phosphoribosyl-ATP pyrophosphatase</fullName>
        <shortName evidence="11">PRA-PH</shortName>
        <ecNumber evidence="4 11">3.6.1.31</ecNumber>
    </recommendedName>
</protein>
<keyword evidence="8 11" id="KW-0378">Hydrolase</keyword>
<dbReference type="HAMAP" id="MF_01020">
    <property type="entry name" value="HisE"/>
    <property type="match status" value="1"/>
</dbReference>
<evidence type="ECO:0000256" key="4">
    <source>
        <dbReference type="ARBA" id="ARBA00012414"/>
    </source>
</evidence>
<dbReference type="InterPro" id="IPR008179">
    <property type="entry name" value="HisE"/>
</dbReference>
<sequence>MSRFSETMERLAATIEQRKGASPESSYTAKLLADGVERAAKKLGEEAVEVVIAAVQKDRDGLAAESADLMYHFLVVLAASGVSLDDVATWLESREGRSGLEEKAWRHKSET</sequence>
<keyword evidence="10 11" id="KW-0368">Histidine biosynthesis</keyword>
<comment type="catalytic activity">
    <reaction evidence="1 11">
        <text>1-(5-phospho-beta-D-ribosyl)-ATP + H2O = 1-(5-phospho-beta-D-ribosyl)-5'-AMP + diphosphate + H(+)</text>
        <dbReference type="Rhea" id="RHEA:22828"/>
        <dbReference type="ChEBI" id="CHEBI:15377"/>
        <dbReference type="ChEBI" id="CHEBI:15378"/>
        <dbReference type="ChEBI" id="CHEBI:33019"/>
        <dbReference type="ChEBI" id="CHEBI:59457"/>
        <dbReference type="ChEBI" id="CHEBI:73183"/>
        <dbReference type="EC" id="3.6.1.31"/>
    </reaction>
</comment>
<evidence type="ECO:0000256" key="6">
    <source>
        <dbReference type="ARBA" id="ARBA00022605"/>
    </source>
</evidence>
<dbReference type="NCBIfam" id="NF001613">
    <property type="entry name" value="PRK00400.1-5"/>
    <property type="match status" value="1"/>
</dbReference>
<evidence type="ECO:0000313" key="13">
    <source>
        <dbReference type="Proteomes" id="UP000622580"/>
    </source>
</evidence>
<dbReference type="CDD" id="cd11534">
    <property type="entry name" value="NTP-PPase_HisIE_like"/>
    <property type="match status" value="1"/>
</dbReference>
<keyword evidence="6 11" id="KW-0028">Amino-acid biosynthesis</keyword>
<dbReference type="Proteomes" id="UP000622580">
    <property type="component" value="Unassembled WGS sequence"/>
</dbReference>
<accession>A0A941HUT4</accession>
<evidence type="ECO:0000256" key="3">
    <source>
        <dbReference type="ARBA" id="ARBA00009392"/>
    </source>
</evidence>
<comment type="subcellular location">
    <subcellularLocation>
        <location evidence="11">Cytoplasm</location>
    </subcellularLocation>
</comment>
<evidence type="ECO:0000256" key="7">
    <source>
        <dbReference type="ARBA" id="ARBA00022741"/>
    </source>
</evidence>
<dbReference type="GO" id="GO:0004636">
    <property type="term" value="F:phosphoribosyl-ATP diphosphatase activity"/>
    <property type="evidence" value="ECO:0007669"/>
    <property type="project" value="UniProtKB-UniRule"/>
</dbReference>
<organism evidence="12 13">
    <name type="scientific">Phenylobacterium glaciei</name>
    <dbReference type="NCBI Taxonomy" id="2803784"/>
    <lineage>
        <taxon>Bacteria</taxon>
        <taxon>Pseudomonadati</taxon>
        <taxon>Pseudomonadota</taxon>
        <taxon>Alphaproteobacteria</taxon>
        <taxon>Caulobacterales</taxon>
        <taxon>Caulobacteraceae</taxon>
        <taxon>Phenylobacterium</taxon>
    </lineage>
</organism>
<comment type="similarity">
    <text evidence="3 11">Belongs to the PRA-PH family.</text>
</comment>
<reference evidence="12" key="1">
    <citation type="submission" date="2021-04" db="EMBL/GenBank/DDBJ databases">
        <title>Draft genome assembly of strain Phenylobacterium sp. 20VBR1 using MiniION and Illumina platforms.</title>
        <authorList>
            <person name="Thomas F.A."/>
            <person name="Krishnan K.P."/>
            <person name="Sinha R.K."/>
        </authorList>
    </citation>
    <scope>NUCLEOTIDE SEQUENCE</scope>
    <source>
        <strain evidence="12">20VBR1</strain>
    </source>
</reference>
<dbReference type="AlphaFoldDB" id="A0A941HUT4"/>
<dbReference type="GO" id="GO:0000105">
    <property type="term" value="P:L-histidine biosynthetic process"/>
    <property type="evidence" value="ECO:0007669"/>
    <property type="project" value="UniProtKB-UniRule"/>
</dbReference>
<evidence type="ECO:0000256" key="11">
    <source>
        <dbReference type="HAMAP-Rule" id="MF_01020"/>
    </source>
</evidence>
<gene>
    <name evidence="11" type="primary">hisE</name>
    <name evidence="12" type="ORF">JKL49_00945</name>
</gene>
<dbReference type="PANTHER" id="PTHR42945">
    <property type="entry name" value="HISTIDINE BIOSYNTHESIS BIFUNCTIONAL PROTEIN"/>
    <property type="match status" value="1"/>
</dbReference>
<evidence type="ECO:0000256" key="1">
    <source>
        <dbReference type="ARBA" id="ARBA00001460"/>
    </source>
</evidence>
<dbReference type="EMBL" id="JAGSGD010000001">
    <property type="protein sequence ID" value="MBR7617940.1"/>
    <property type="molecule type" value="Genomic_DNA"/>
</dbReference>
<keyword evidence="13" id="KW-1185">Reference proteome</keyword>
<evidence type="ECO:0000256" key="9">
    <source>
        <dbReference type="ARBA" id="ARBA00022840"/>
    </source>
</evidence>
<evidence type="ECO:0000256" key="2">
    <source>
        <dbReference type="ARBA" id="ARBA00005204"/>
    </source>
</evidence>
<evidence type="ECO:0000256" key="10">
    <source>
        <dbReference type="ARBA" id="ARBA00023102"/>
    </source>
</evidence>
<dbReference type="PANTHER" id="PTHR42945:SF1">
    <property type="entry name" value="HISTIDINE BIOSYNTHESIS BIFUNCTIONAL PROTEIN HIS7"/>
    <property type="match status" value="1"/>
</dbReference>
<dbReference type="SUPFAM" id="SSF101386">
    <property type="entry name" value="all-alpha NTP pyrophosphatases"/>
    <property type="match status" value="1"/>
</dbReference>
<keyword evidence="11" id="KW-0963">Cytoplasm</keyword>
<evidence type="ECO:0000313" key="12">
    <source>
        <dbReference type="EMBL" id="MBR7617940.1"/>
    </source>
</evidence>
<evidence type="ECO:0000256" key="8">
    <source>
        <dbReference type="ARBA" id="ARBA00022801"/>
    </source>
</evidence>